<keyword evidence="3" id="KW-1185">Reference proteome</keyword>
<dbReference type="STRING" id="1229662.W3XLC9"/>
<dbReference type="InterPro" id="IPR036910">
    <property type="entry name" value="HMG_box_dom_sf"/>
</dbReference>
<evidence type="ECO:0000256" key="1">
    <source>
        <dbReference type="SAM" id="MobiDB-lite"/>
    </source>
</evidence>
<evidence type="ECO:0000313" key="2">
    <source>
        <dbReference type="EMBL" id="ETS86257.1"/>
    </source>
</evidence>
<feature type="region of interest" description="Disordered" evidence="1">
    <location>
        <begin position="1"/>
        <end position="50"/>
    </location>
</feature>
<dbReference type="GeneID" id="19265098"/>
<protein>
    <submittedName>
        <fullName evidence="2">Uncharacterized protein</fullName>
    </submittedName>
</protein>
<dbReference type="AlphaFoldDB" id="W3XLC9"/>
<dbReference type="CDD" id="cd00084">
    <property type="entry name" value="HMG-box_SF"/>
    <property type="match status" value="1"/>
</dbReference>
<sequence>MDTDQSSSEPRVTESRRRNRMGPRDFGPPKAFEIPPELYQKAKNQNDELNDDEVHRGDVVGKALAHPESLTLAEKYDVLGWTEPESLHAAIQRISGLETPAELLAKAQVSRDSLSWDEIDLIVKRFQLSSPTPGTSGVDMWRQVPGNLQARALVSACEGIDDEFFNRLTEFSIGDDGAVAKRVAKFLKDNPEALPPQPSIRNEHCYSLAHSRDDVVLGNYRPWPPLGPGRFPEQYPPTASVVFGRDLKEQGIFSYAPVGRELYQLWDDLSEDERDQYRDRAEVLRQAAWDEWYKKQGSKQGGRDPRPVMALASE</sequence>
<name>W3XLC9_PESFW</name>
<evidence type="ECO:0000313" key="3">
    <source>
        <dbReference type="Proteomes" id="UP000030651"/>
    </source>
</evidence>
<feature type="compositionally biased region" description="Polar residues" evidence="1">
    <location>
        <begin position="1"/>
        <end position="10"/>
    </location>
</feature>
<reference evidence="3" key="1">
    <citation type="journal article" date="2015" name="BMC Genomics">
        <title>Genomic and transcriptomic analysis of the endophytic fungus Pestalotiopsis fici reveals its lifestyle and high potential for synthesis of natural products.</title>
        <authorList>
            <person name="Wang X."/>
            <person name="Zhang X."/>
            <person name="Liu L."/>
            <person name="Xiang M."/>
            <person name="Wang W."/>
            <person name="Sun X."/>
            <person name="Che Y."/>
            <person name="Guo L."/>
            <person name="Liu G."/>
            <person name="Guo L."/>
            <person name="Wang C."/>
            <person name="Yin W.B."/>
            <person name="Stadler M."/>
            <person name="Zhang X."/>
            <person name="Liu X."/>
        </authorList>
    </citation>
    <scope>NUCLEOTIDE SEQUENCE [LARGE SCALE GENOMIC DNA]</scope>
    <source>
        <strain evidence="3">W106-1 / CGMCC3.15140</strain>
    </source>
</reference>
<feature type="region of interest" description="Disordered" evidence="1">
    <location>
        <begin position="294"/>
        <end position="314"/>
    </location>
</feature>
<accession>W3XLC9</accession>
<dbReference type="Proteomes" id="UP000030651">
    <property type="component" value="Unassembled WGS sequence"/>
</dbReference>
<dbReference type="HOGENOM" id="CLU_804368_0_0_1"/>
<dbReference type="KEGG" id="pfy:PFICI_00085"/>
<dbReference type="eggNOG" id="ENOG502R3NC">
    <property type="taxonomic scope" value="Eukaryota"/>
</dbReference>
<dbReference type="InParanoid" id="W3XLC9"/>
<dbReference type="EMBL" id="KI912109">
    <property type="protein sequence ID" value="ETS86257.1"/>
    <property type="molecule type" value="Genomic_DNA"/>
</dbReference>
<gene>
    <name evidence="2" type="ORF">PFICI_00085</name>
</gene>
<proteinExistence type="predicted"/>
<dbReference type="RefSeq" id="XP_007826857.1">
    <property type="nucleotide sequence ID" value="XM_007828666.1"/>
</dbReference>
<dbReference type="OrthoDB" id="4770730at2759"/>
<dbReference type="SUPFAM" id="SSF47095">
    <property type="entry name" value="HMG-box"/>
    <property type="match status" value="1"/>
</dbReference>
<organism evidence="2 3">
    <name type="scientific">Pestalotiopsis fici (strain W106-1 / CGMCC3.15140)</name>
    <dbReference type="NCBI Taxonomy" id="1229662"/>
    <lineage>
        <taxon>Eukaryota</taxon>
        <taxon>Fungi</taxon>
        <taxon>Dikarya</taxon>
        <taxon>Ascomycota</taxon>
        <taxon>Pezizomycotina</taxon>
        <taxon>Sordariomycetes</taxon>
        <taxon>Xylariomycetidae</taxon>
        <taxon>Amphisphaeriales</taxon>
        <taxon>Sporocadaceae</taxon>
        <taxon>Pestalotiopsis</taxon>
    </lineage>
</organism>